<keyword evidence="1" id="KW-0175">Coiled coil</keyword>
<evidence type="ECO:0000313" key="4">
    <source>
        <dbReference type="Proteomes" id="UP000030680"/>
    </source>
</evidence>
<dbReference type="EMBL" id="KB454536">
    <property type="protein sequence ID" value="EME27134.1"/>
    <property type="molecule type" value="Genomic_DNA"/>
</dbReference>
<evidence type="ECO:0000313" key="3">
    <source>
        <dbReference type="EMBL" id="EME27134.1"/>
    </source>
</evidence>
<feature type="compositionally biased region" description="Polar residues" evidence="2">
    <location>
        <begin position="94"/>
        <end position="103"/>
    </location>
</feature>
<protein>
    <submittedName>
        <fullName evidence="3">Uncharacterized protein</fullName>
    </submittedName>
</protein>
<dbReference type="Gramene" id="EME27134">
    <property type="protein sequence ID" value="EME27134"/>
    <property type="gene ID" value="Gasu_52370"/>
</dbReference>
<feature type="coiled-coil region" evidence="1">
    <location>
        <begin position="613"/>
        <end position="640"/>
    </location>
</feature>
<dbReference type="AlphaFoldDB" id="M2XUN6"/>
<evidence type="ECO:0000256" key="1">
    <source>
        <dbReference type="SAM" id="Coils"/>
    </source>
</evidence>
<gene>
    <name evidence="3" type="ORF">Gasu_52370</name>
</gene>
<proteinExistence type="predicted"/>
<reference evidence="4" key="1">
    <citation type="journal article" date="2013" name="Science">
        <title>Gene transfer from bacteria and archaea facilitated evolution of an extremophilic eukaryote.</title>
        <authorList>
            <person name="Schonknecht G."/>
            <person name="Chen W.H."/>
            <person name="Ternes C.M."/>
            <person name="Barbier G.G."/>
            <person name="Shrestha R.P."/>
            <person name="Stanke M."/>
            <person name="Brautigam A."/>
            <person name="Baker B.J."/>
            <person name="Banfield J.F."/>
            <person name="Garavito R.M."/>
            <person name="Carr K."/>
            <person name="Wilkerson C."/>
            <person name="Rensing S.A."/>
            <person name="Gagneul D."/>
            <person name="Dickenson N.E."/>
            <person name="Oesterhelt C."/>
            <person name="Lercher M.J."/>
            <person name="Weber A.P."/>
        </authorList>
    </citation>
    <scope>NUCLEOTIDE SEQUENCE [LARGE SCALE GENOMIC DNA]</scope>
    <source>
        <strain evidence="4">074W</strain>
    </source>
</reference>
<keyword evidence="4" id="KW-1185">Reference proteome</keyword>
<feature type="coiled-coil region" evidence="1">
    <location>
        <begin position="219"/>
        <end position="253"/>
    </location>
</feature>
<dbReference type="OrthoDB" id="10457308at2759"/>
<feature type="region of interest" description="Disordered" evidence="2">
    <location>
        <begin position="75"/>
        <end position="103"/>
    </location>
</feature>
<evidence type="ECO:0000256" key="2">
    <source>
        <dbReference type="SAM" id="MobiDB-lite"/>
    </source>
</evidence>
<organism evidence="3 4">
    <name type="scientific">Galdieria sulphuraria</name>
    <name type="common">Red alga</name>
    <dbReference type="NCBI Taxonomy" id="130081"/>
    <lineage>
        <taxon>Eukaryota</taxon>
        <taxon>Rhodophyta</taxon>
        <taxon>Bangiophyceae</taxon>
        <taxon>Galdieriales</taxon>
        <taxon>Galdieriaceae</taxon>
        <taxon>Galdieria</taxon>
    </lineage>
</organism>
<dbReference type="KEGG" id="gsl:Gasu_52370"/>
<sequence length="642" mass="72974">MMSADQRRVLLTPNIRAPSSNRVLEESTQVNLNHQSKKLEAYKAKWKASMQEKQQLQADHQRLLRRLKELEKKNLAKTQQNKHSTDSKDDHLNCPSNRARSSIASSTTLELERLGSVQLSRHVDFSPRRNSIGVIRSMDNLTDERFRDSSTTTTGFLDSFKILETAKQAKFTASCEDATSLQSDSNSKFLNASTDRRVNKLRFLNEEGEGEASQTLEALTLIKQELSVLSNRKKKLEQEVSHLKAELIREEERRWIVTDEHIEAQRKLRTVTANWNLFYDQLVQIFLPECRKFLSCLKRSEAACGSARRKQYNTTNHKVQEEQPNGSSIDRRNSHDVALVSENCIPNSARTFHSSGGQLDFLFLEPEIKSPFEGDILASPAVGSSPVNSFLCNQLLVRVICRKLLTNLKNLDSFESKLENVASKFENRIARLSATVSVLYGKNSLVRVPTECTPAIYPTSSENSFSLDVYFPENYCFYCNVSERNSAAPKNVLQNSRTASGICILEPLRKKVENLETKYGSLIARMLVQNDALPCLNNEQRGLKITQSLCFLNQLEVCLGLLEWSSNKHGSVLMRSGSTNFQAKEYQNDVCRAFDKNSTYSEVKHGRYSCIHCESLSQENRVLKERIAELEEENSSLADRIF</sequence>
<feature type="compositionally biased region" description="Basic and acidic residues" evidence="2">
    <location>
        <begin position="83"/>
        <end position="92"/>
    </location>
</feature>
<dbReference type="Proteomes" id="UP000030680">
    <property type="component" value="Unassembled WGS sequence"/>
</dbReference>
<name>M2XUN6_GALSU</name>
<dbReference type="RefSeq" id="XP_005703654.1">
    <property type="nucleotide sequence ID" value="XM_005703597.1"/>
</dbReference>
<dbReference type="GeneID" id="17086065"/>
<accession>M2XUN6</accession>